<dbReference type="EMBL" id="CAJNJA010025673">
    <property type="protein sequence ID" value="CAE7547018.1"/>
    <property type="molecule type" value="Genomic_DNA"/>
</dbReference>
<gene>
    <name evidence="2" type="ORF">SNEC2469_LOCUS15763</name>
</gene>
<feature type="compositionally biased region" description="Polar residues" evidence="1">
    <location>
        <begin position="27"/>
        <end position="50"/>
    </location>
</feature>
<protein>
    <submittedName>
        <fullName evidence="2">Uncharacterized protein</fullName>
    </submittedName>
</protein>
<sequence>PQQLALGAALQRLVADAPEQADRKGSLSRQGTDASLTDSGPPTPRDQSVYKSEADILQDQLQEMRDRLNSEEMALSGMESSQKSLEAQLRTVIVDHTAEEQAAEADALLQKWQRSHGEDLRQFKAECDALRSDLDRETENWQEMLSVDLPQRESRLQKQLKTEVDAVRDLQETRRTGAAVDVPPSKYGI</sequence>
<evidence type="ECO:0000256" key="1">
    <source>
        <dbReference type="SAM" id="MobiDB-lite"/>
    </source>
</evidence>
<proteinExistence type="predicted"/>
<dbReference type="OrthoDB" id="418264at2759"/>
<evidence type="ECO:0000313" key="3">
    <source>
        <dbReference type="Proteomes" id="UP000601435"/>
    </source>
</evidence>
<feature type="non-terminal residue" evidence="2">
    <location>
        <position position="1"/>
    </location>
</feature>
<comment type="caution">
    <text evidence="2">The sequence shown here is derived from an EMBL/GenBank/DDBJ whole genome shotgun (WGS) entry which is preliminary data.</text>
</comment>
<keyword evidence="3" id="KW-1185">Reference proteome</keyword>
<dbReference type="Proteomes" id="UP000601435">
    <property type="component" value="Unassembled WGS sequence"/>
</dbReference>
<feature type="region of interest" description="Disordered" evidence="1">
    <location>
        <begin position="15"/>
        <end position="51"/>
    </location>
</feature>
<organism evidence="2 3">
    <name type="scientific">Symbiodinium necroappetens</name>
    <dbReference type="NCBI Taxonomy" id="1628268"/>
    <lineage>
        <taxon>Eukaryota</taxon>
        <taxon>Sar</taxon>
        <taxon>Alveolata</taxon>
        <taxon>Dinophyceae</taxon>
        <taxon>Suessiales</taxon>
        <taxon>Symbiodiniaceae</taxon>
        <taxon>Symbiodinium</taxon>
    </lineage>
</organism>
<accession>A0A812U1D8</accession>
<evidence type="ECO:0000313" key="2">
    <source>
        <dbReference type="EMBL" id="CAE7547018.1"/>
    </source>
</evidence>
<name>A0A812U1D8_9DINO</name>
<dbReference type="AlphaFoldDB" id="A0A812U1D8"/>
<reference evidence="2" key="1">
    <citation type="submission" date="2021-02" db="EMBL/GenBank/DDBJ databases">
        <authorList>
            <person name="Dougan E. K."/>
            <person name="Rhodes N."/>
            <person name="Thang M."/>
            <person name="Chan C."/>
        </authorList>
    </citation>
    <scope>NUCLEOTIDE SEQUENCE</scope>
</reference>